<dbReference type="NCBIfam" id="NF001033">
    <property type="entry name" value="PRK00114.1"/>
    <property type="match status" value="1"/>
</dbReference>
<organism evidence="7 8">
    <name type="scientific">Clostridium thermosuccinogenes</name>
    <dbReference type="NCBI Taxonomy" id="84032"/>
    <lineage>
        <taxon>Bacteria</taxon>
        <taxon>Bacillati</taxon>
        <taxon>Bacillota</taxon>
        <taxon>Clostridia</taxon>
        <taxon>Eubacteriales</taxon>
        <taxon>Clostridiaceae</taxon>
        <taxon>Clostridium</taxon>
    </lineage>
</organism>
<dbReference type="GO" id="GO:0051082">
    <property type="term" value="F:unfolded protein binding"/>
    <property type="evidence" value="ECO:0007669"/>
    <property type="project" value="UniProtKB-UniRule"/>
</dbReference>
<dbReference type="Gene3D" id="3.90.1280.10">
    <property type="entry name" value="HSP33 redox switch-like"/>
    <property type="match status" value="1"/>
</dbReference>
<dbReference type="InterPro" id="IPR016154">
    <property type="entry name" value="Heat_shock_Hsp33_C"/>
</dbReference>
<dbReference type="GO" id="GO:0042026">
    <property type="term" value="P:protein refolding"/>
    <property type="evidence" value="ECO:0007669"/>
    <property type="project" value="TreeGrafter"/>
</dbReference>
<dbReference type="PANTHER" id="PTHR30111">
    <property type="entry name" value="33 KDA CHAPERONIN"/>
    <property type="match status" value="1"/>
</dbReference>
<dbReference type="Gene3D" id="3.55.30.10">
    <property type="entry name" value="Hsp33 domain"/>
    <property type="match status" value="1"/>
</dbReference>
<evidence type="ECO:0000256" key="5">
    <source>
        <dbReference type="ARBA" id="ARBA00023284"/>
    </source>
</evidence>
<keyword evidence="1 6" id="KW-0963">Cytoplasm</keyword>
<dbReference type="Pfam" id="PF01430">
    <property type="entry name" value="HSP33"/>
    <property type="match status" value="1"/>
</dbReference>
<dbReference type="PIRSF" id="PIRSF005261">
    <property type="entry name" value="Heat_shock_Hsp33"/>
    <property type="match status" value="1"/>
</dbReference>
<dbReference type="GO" id="GO:0005737">
    <property type="term" value="C:cytoplasm"/>
    <property type="evidence" value="ECO:0007669"/>
    <property type="project" value="UniProtKB-SubCell"/>
</dbReference>
<dbReference type="OrthoDB" id="9776534at2"/>
<name>A0A2K2FCM9_9CLOT</name>
<dbReference type="CDD" id="cd00498">
    <property type="entry name" value="Hsp33"/>
    <property type="match status" value="1"/>
</dbReference>
<comment type="PTM">
    <text evidence="6">Under oxidizing conditions two disulfide bonds are formed involving the reactive cysteines. Under reducing conditions zinc is bound to the reactive cysteines and the protein is inactive.</text>
</comment>
<evidence type="ECO:0000256" key="1">
    <source>
        <dbReference type="ARBA" id="ARBA00022490"/>
    </source>
</evidence>
<keyword evidence="2 6" id="KW-0862">Zinc</keyword>
<evidence type="ECO:0000313" key="8">
    <source>
        <dbReference type="Proteomes" id="UP000236151"/>
    </source>
</evidence>
<dbReference type="RefSeq" id="WP_103081878.1">
    <property type="nucleotide sequence ID" value="NZ_CP021850.1"/>
</dbReference>
<dbReference type="AlphaFoldDB" id="A0A2K2FCM9"/>
<dbReference type="KEGG" id="cthd:CDO33_03115"/>
<evidence type="ECO:0000256" key="4">
    <source>
        <dbReference type="ARBA" id="ARBA00023186"/>
    </source>
</evidence>
<dbReference type="PANTHER" id="PTHR30111:SF1">
    <property type="entry name" value="33 KDA CHAPERONIN"/>
    <property type="match status" value="1"/>
</dbReference>
<evidence type="ECO:0000313" key="7">
    <source>
        <dbReference type="EMBL" id="PNT98269.1"/>
    </source>
</evidence>
<dbReference type="SUPFAM" id="SSF64397">
    <property type="entry name" value="Hsp33 domain"/>
    <property type="match status" value="1"/>
</dbReference>
<dbReference type="HAMAP" id="MF_00117">
    <property type="entry name" value="HslO"/>
    <property type="match status" value="1"/>
</dbReference>
<comment type="similarity">
    <text evidence="6">Belongs to the HSP33 family.</text>
</comment>
<keyword evidence="3 6" id="KW-1015">Disulfide bond</keyword>
<reference evidence="7 8" key="1">
    <citation type="submission" date="2017-06" db="EMBL/GenBank/DDBJ databases">
        <title>Investigating the central metabolism of Clostridium thermosuccinogenes.</title>
        <authorList>
            <person name="Koendjbiharie J.G."/>
            <person name="van Kranenburg R."/>
        </authorList>
    </citation>
    <scope>NUCLEOTIDE SEQUENCE [LARGE SCALE GENOMIC DNA]</scope>
    <source>
        <strain evidence="7 8">DSM 5806</strain>
    </source>
</reference>
<proteinExistence type="inferred from homology"/>
<dbReference type="Proteomes" id="UP000236151">
    <property type="component" value="Unassembled WGS sequence"/>
</dbReference>
<keyword evidence="8" id="KW-1185">Reference proteome</keyword>
<feature type="disulfide bond" description="Redox-active" evidence="6">
    <location>
        <begin position="272"/>
        <end position="275"/>
    </location>
</feature>
<evidence type="ECO:0000256" key="6">
    <source>
        <dbReference type="HAMAP-Rule" id="MF_00117"/>
    </source>
</evidence>
<dbReference type="SUPFAM" id="SSF118352">
    <property type="entry name" value="HSP33 redox switch-like"/>
    <property type="match status" value="1"/>
</dbReference>
<dbReference type="GO" id="GO:0044183">
    <property type="term" value="F:protein folding chaperone"/>
    <property type="evidence" value="ECO:0007669"/>
    <property type="project" value="TreeGrafter"/>
</dbReference>
<comment type="caution">
    <text evidence="7">The sequence shown here is derived from an EMBL/GenBank/DDBJ whole genome shotgun (WGS) entry which is preliminary data.</text>
</comment>
<evidence type="ECO:0000256" key="3">
    <source>
        <dbReference type="ARBA" id="ARBA00023157"/>
    </source>
</evidence>
<sequence length="294" mass="31918">MSDYIVRATAADGAIRAFAAVTTRMVGEAASIHNLSPVASAALGRTMTAAAIMSRMRLTSEEDALTIQIKGNGPLGGIVVASDYESNVRGYVYNPDVDIPLNSMGKLDVGGAVGKVGYMNVIMDLGLKEPYIGYVDLVTGEIGDDVAYYFAKSEQTPSIVALGVLVDVDGSILNAGGYIVQLMPGAGDDIIDYLEEKIRTLAPVTKLLSEGKTPEDILEMLFGEKSLKIAEKSPCRFVCNCSRERMERNLISLGRDELADMIEEQHGAELQCHFCNKKYYFSEEELKSLIHQEN</sequence>
<comment type="subcellular location">
    <subcellularLocation>
        <location evidence="6">Cytoplasm</location>
    </subcellularLocation>
</comment>
<dbReference type="EMBL" id="NIOJ01000029">
    <property type="protein sequence ID" value="PNT98269.1"/>
    <property type="molecule type" value="Genomic_DNA"/>
</dbReference>
<keyword evidence="5 6" id="KW-0676">Redox-active center</keyword>
<feature type="disulfide bond" description="Redox-active" evidence="6">
    <location>
        <begin position="239"/>
        <end position="241"/>
    </location>
</feature>
<gene>
    <name evidence="6" type="primary">hslO</name>
    <name evidence="7" type="ORF">CDQ84_11460</name>
</gene>
<evidence type="ECO:0000256" key="2">
    <source>
        <dbReference type="ARBA" id="ARBA00022833"/>
    </source>
</evidence>
<dbReference type="InterPro" id="IPR000397">
    <property type="entry name" value="Heat_shock_Hsp33"/>
</dbReference>
<keyword evidence="4 6" id="KW-0143">Chaperone</keyword>
<comment type="function">
    <text evidence="6">Redox regulated molecular chaperone. Protects both thermally unfolding and oxidatively damaged proteins from irreversible aggregation. Plays an important role in the bacterial defense system toward oxidative stress.</text>
</comment>
<protein>
    <recommendedName>
        <fullName evidence="6">33 kDa chaperonin</fullName>
    </recommendedName>
    <alternativeName>
        <fullName evidence="6">Heat shock protein 33 homolog</fullName>
        <shortName evidence="6">HSP33</shortName>
    </alternativeName>
</protein>
<accession>A0A2K2FCM9</accession>
<dbReference type="InterPro" id="IPR016153">
    <property type="entry name" value="Heat_shock_Hsp33_N"/>
</dbReference>